<feature type="domain" description="Schizont-infected cell agglutination C-terminal" evidence="3">
    <location>
        <begin position="2049"/>
        <end position="2179"/>
    </location>
</feature>
<feature type="compositionally biased region" description="Low complexity" evidence="1">
    <location>
        <begin position="1538"/>
        <end position="1554"/>
    </location>
</feature>
<dbReference type="EMBL" id="CWHR02000002">
    <property type="protein sequence ID" value="SBO20981.1"/>
    <property type="molecule type" value="Genomic_DNA"/>
</dbReference>
<feature type="domain" description="Schizont-infected cell agglutination extracellular beta" evidence="2">
    <location>
        <begin position="722"/>
        <end position="884"/>
    </location>
</feature>
<evidence type="ECO:0000259" key="2">
    <source>
        <dbReference type="Pfam" id="PF12878"/>
    </source>
</evidence>
<feature type="domain" description="Schizont-infected cell agglutination extracellular beta" evidence="2">
    <location>
        <begin position="1587"/>
        <end position="1765"/>
    </location>
</feature>
<feature type="domain" description="Schizont-infected cell agglutination extracellular beta" evidence="2">
    <location>
        <begin position="1141"/>
        <end position="1307"/>
    </location>
</feature>
<evidence type="ECO:0000259" key="4">
    <source>
        <dbReference type="Pfam" id="PF12887"/>
    </source>
</evidence>
<feature type="domain" description="Schizont-infected cell agglutination extracellular beta" evidence="2">
    <location>
        <begin position="317"/>
        <end position="481"/>
    </location>
</feature>
<evidence type="ECO:0000313" key="6">
    <source>
        <dbReference type="Proteomes" id="UP000182142"/>
    </source>
</evidence>
<name>A0A1A7VGU0_PLAKH</name>
<organism evidence="5 6">
    <name type="scientific">Plasmodium knowlesi (strain H)</name>
    <dbReference type="NCBI Taxonomy" id="5851"/>
    <lineage>
        <taxon>Eukaryota</taxon>
        <taxon>Sar</taxon>
        <taxon>Alveolata</taxon>
        <taxon>Apicomplexa</taxon>
        <taxon>Aconoidasida</taxon>
        <taxon>Haemosporida</taxon>
        <taxon>Plasmodiidae</taxon>
        <taxon>Plasmodium</taxon>
        <taxon>Plasmodium (Plasmodium)</taxon>
    </lineage>
</organism>
<sequence>MAPTAAAQGGGTTSMFQEWLQHLSSNGKLNANENITEQLKENLMTTWADLQSRLKATEPQEVKELCAKVGKLVNHGGNEKDHYLKNICKAIVIIKYFISGVDAKWDAGKDSIRKEVLTTEKAYPRCIVGAVAMSELYGDHCKLKEVIEEIESAVNDKLEDHLKKDGKNLQDQLNNCTGVDLNALLIGKAILGDTIKNWKQEERVKGKQGNGEWKAWVPWVYWQIVCGSEKDHTKLQQQKEKNKEVLTEFSGMDKANTELMNELMSEKEILTLEDVRKVLETSIENGKPLEVTNLMNKLDGTIKQKQAEVCMKQDGNSLCDRLKCAKDHWKLTDGKGQPEKDFWNNSVQVKLTSLFSDAITSSIGTPANHCDNAQDLDTANKAACNHITALLSKMNTTTNGTNQLSEQIIKCALLNAYAKKLKDEAKEKGYCDIDKGLQEAFSKSSTIMQSASSQCNKDTNGPNSCFQCNWNNNDELKNCRIDNGSSPKEEVKEKVELLLKDNPQTKQEQIQQTVTEMHNKSTLCERVKCALNWYEKKNGHTEMWKKVEEEVVQPLGQAMSSTAAYGGTHCDHLDNKNKEMCLLFAKGLHHMYKETNDSGNDATKLFKRTMMCAALNAYAKKLKDDAARKNGKGSCDISGGIDHAFGKGKDIMGSAAAQCQTGNSAHCFECTQDQSLENCSINTSGGETQEVKDKLTTFLNEEDTGLKESLDKICLPCLDKENLCERAECVIGRWKANGNSHPTSDPWDDVKNELKSLSEEIQTNKGSVSNHCTDLDGDNKEACLLIASGLKSIYEIKAGQGTGKTTRKELEDQLFKRTMRCVLLNAFADKLEKLPCADEKNVKDAITKAFNDKNKDIKNASDVCKNDGDKCFKCERYESLASCLIGENSNKEKVKGKVEPMLEKYDTLKKESLEKTICKPCEEKNGEKCSRLECIVNKWGKRNNKGQSGTVNWENMKGDFEKELKAVLHAMTTNQTAFADHCKNNNWKDGDAAGEANKTACKLVAAGLEHISKIQHEYSTKTGQPDKNENPYDNQEFKQLVSCLMLKAVAQKMKEDSKICDIDQGIRAAFGKADAIKGKHCQNGKPCTVCNWAEKYDDCYLDTAKEDQVKPKLEALLDEKKTEVEGALMDITKTAGNNSSTLCLRLQCLAPRVQASSSANTFWTKEGEVGELWNVLSTAMKANKNNEAQCNTMDNDNREATNPEKKACNYLHAALKKLYETTTPATPSASSSGTISLNDNPPLKQTVGCLLLHAYAKKMKGATCLVDSGIKKAFDTAVKNLIGNCNGGTESCVPCLWNEGNYDNCEITKNGTTEDQTPVKNKLEQVKDKITETSTETLTNINEMKNLCDYIKCAAPNWFKSKMTTMTNGNITANKNWCDFWNEGVQGALKTMFEEIENEGSKTSSTFPINAICPIFGDGNPQSVERKACNHIIAGLQHIKKIPNGAAAKQSNGKDNQLLHQAVGCIALNLYADQIITQSSEKCPIDEKIVQKIFDAWNGINSTSCSNSGGSGNNVCFKCERHPKFNDCELSVASSLISSTSPSSPQSGSCTSGAENKKVPEKMTNLLQDNNTTKMEEKLSHINSMTTFCSRLQCAVKQYGKKSLKKENGKTTSWDEIKVVLEGELKELLKEMNDDQKQTTVATYCNNVSSSSKNDTPGEITAKQKACKLFASGLKHISEIKDDSSKDDGPLKRTMMCAALNLYADQLISKSTEQCPLDKNKMEEAIDYAFKNSNATKNSGSSCTTQGPNFCFECKRQKSFPDCRIGNNPKDKVKERMNELLEQNKDETKMEQTLDKINSKDTFCTELQCAIIKKVKSTGKKLQNGTRPSWSDIDEDAKGELSKLLGHMLQSKKQEEVIQYCNDDSKWNTLRNKEKQTNKAACLLFASGLKHIYNQHKGSVKGPVNGPSFAQTMGCLFLKEYAKQLKELANKEKKYNVHPDCSVGSGIEHAFSNSNAIMESVLTQCKNNASINDCFVCTQNNDYNNCKIGDDNIGSKSKELFTEPNSKKHMQETLENTVCPILLTDILTPFLPLAPVSIGLSAMAYYLWKYFGPLGKGGRRFRRSPAQASRPSVQEQVLDHVEEAGPHEYRLVKERKPRSAPTRTKRSGGVNRRTIIEIHFEVLDECQKGDTQLNQKDFLELLIQEFMGSELMEEEQVPKEEVLMESVPMERVPNLGSGFMV</sequence>
<dbReference type="Pfam" id="PF12878">
    <property type="entry name" value="SICA_beta"/>
    <property type="match status" value="8"/>
</dbReference>
<feature type="domain" description="Schizont-infected cell agglutination extracellular beta" evidence="2">
    <location>
        <begin position="929"/>
        <end position="1100"/>
    </location>
</feature>
<evidence type="ECO:0000259" key="3">
    <source>
        <dbReference type="Pfam" id="PF12879"/>
    </source>
</evidence>
<dbReference type="Pfam" id="PF12879">
    <property type="entry name" value="SICA_C"/>
    <property type="match status" value="1"/>
</dbReference>
<dbReference type="Proteomes" id="UP000182142">
    <property type="component" value="Unassembled WGS sequence"/>
</dbReference>
<protein>
    <submittedName>
        <fullName evidence="5">SICAvar, type I</fullName>
    </submittedName>
</protein>
<evidence type="ECO:0000313" key="5">
    <source>
        <dbReference type="EMBL" id="SBO20981.1"/>
    </source>
</evidence>
<accession>A0A1A7VGU0</accession>
<dbReference type="InterPro" id="IPR024288">
    <property type="entry name" value="SICA_C"/>
</dbReference>
<reference evidence="6" key="1">
    <citation type="submission" date="2016-05" db="EMBL/GenBank/DDBJ databases">
        <authorList>
            <person name="Sharaf H."/>
        </authorList>
    </citation>
    <scope>NUCLEOTIDE SEQUENCE [LARGE SCALE GENOMIC DNA]</scope>
    <source>
        <strain evidence="6">H</strain>
    </source>
</reference>
<proteinExistence type="predicted"/>
<feature type="domain" description="Schizont-infected cell agglutination extracellular beta" evidence="2">
    <location>
        <begin position="1346"/>
        <end position="1529"/>
    </location>
</feature>
<feature type="domain" description="Schizont-infected cell agglutination extracellular alpha" evidence="4">
    <location>
        <begin position="14"/>
        <end position="198"/>
    </location>
</feature>
<dbReference type="InterPro" id="IPR024285">
    <property type="entry name" value="SICA_extracell_b"/>
</dbReference>
<feature type="region of interest" description="Disordered" evidence="1">
    <location>
        <begin position="1538"/>
        <end position="1560"/>
    </location>
</feature>
<feature type="domain" description="Schizont-infected cell agglutination extracellular beta" evidence="2">
    <location>
        <begin position="522"/>
        <end position="681"/>
    </location>
</feature>
<dbReference type="InterPro" id="IPR024290">
    <property type="entry name" value="SICA_extracell_a"/>
</dbReference>
<feature type="domain" description="Schizont-infected cell agglutination extracellular beta" evidence="2">
    <location>
        <begin position="1802"/>
        <end position="1988"/>
    </location>
</feature>
<gene>
    <name evidence="5" type="ORF">PKNA1_H1_1451200</name>
</gene>
<evidence type="ECO:0000256" key="1">
    <source>
        <dbReference type="SAM" id="MobiDB-lite"/>
    </source>
</evidence>
<dbReference type="Pfam" id="PF12887">
    <property type="entry name" value="SICA_alpha"/>
    <property type="match status" value="1"/>
</dbReference>